<dbReference type="Proteomes" id="UP000836841">
    <property type="component" value="Unassembled WGS sequence"/>
</dbReference>
<feature type="transmembrane region" description="Helical" evidence="6">
    <location>
        <begin position="54"/>
        <end position="71"/>
    </location>
</feature>
<comment type="caution">
    <text evidence="9">The sequence shown here is derived from an EMBL/GenBank/DDBJ whole genome shotgun (WGS) entry which is preliminary data.</text>
</comment>
<dbReference type="AlphaFoldDB" id="A0AAU9RGJ9"/>
<keyword evidence="4 6" id="KW-1133">Transmembrane helix</keyword>
<evidence type="ECO:0000259" key="8">
    <source>
        <dbReference type="Pfam" id="PF00892"/>
    </source>
</evidence>
<comment type="subcellular location">
    <subcellularLocation>
        <location evidence="1 6">Membrane</location>
        <topology evidence="1 6">Multi-pass membrane protein</topology>
    </subcellularLocation>
</comment>
<evidence type="ECO:0000256" key="5">
    <source>
        <dbReference type="ARBA" id="ARBA00023136"/>
    </source>
</evidence>
<keyword evidence="3 6" id="KW-0812">Transmembrane</keyword>
<accession>A0AAU9RGJ9</accession>
<evidence type="ECO:0000313" key="10">
    <source>
        <dbReference type="Proteomes" id="UP000836841"/>
    </source>
</evidence>
<keyword evidence="10" id="KW-1185">Reference proteome</keyword>
<dbReference type="PANTHER" id="PTHR31218">
    <property type="entry name" value="WAT1-RELATED PROTEIN"/>
    <property type="match status" value="1"/>
</dbReference>
<evidence type="ECO:0000256" key="3">
    <source>
        <dbReference type="ARBA" id="ARBA00022692"/>
    </source>
</evidence>
<feature type="transmembrane region" description="Helical" evidence="6">
    <location>
        <begin position="141"/>
        <end position="162"/>
    </location>
</feature>
<name>A0AAU9RGJ9_THLAR</name>
<keyword evidence="5 6" id="KW-0472">Membrane</keyword>
<protein>
    <recommendedName>
        <fullName evidence="6">WAT1-related protein</fullName>
    </recommendedName>
</protein>
<dbReference type="InterPro" id="IPR037185">
    <property type="entry name" value="EmrE-like"/>
</dbReference>
<evidence type="ECO:0000256" key="2">
    <source>
        <dbReference type="ARBA" id="ARBA00007635"/>
    </source>
</evidence>
<dbReference type="InterPro" id="IPR030184">
    <property type="entry name" value="WAT1-related"/>
</dbReference>
<dbReference type="Pfam" id="PF00892">
    <property type="entry name" value="EamA"/>
    <property type="match status" value="1"/>
</dbReference>
<dbReference type="GO" id="GO:0016020">
    <property type="term" value="C:membrane"/>
    <property type="evidence" value="ECO:0007669"/>
    <property type="project" value="UniProtKB-SubCell"/>
</dbReference>
<dbReference type="EMBL" id="CAJVSB020000142">
    <property type="protein sequence ID" value="CAH2041893.1"/>
    <property type="molecule type" value="Genomic_DNA"/>
</dbReference>
<gene>
    <name evidence="9" type="ORF">TAV2_LOCUS4594</name>
</gene>
<feature type="domain" description="EamA" evidence="8">
    <location>
        <begin position="55"/>
        <end position="208"/>
    </location>
</feature>
<organism evidence="9 10">
    <name type="scientific">Thlaspi arvense</name>
    <name type="common">Field penny-cress</name>
    <dbReference type="NCBI Taxonomy" id="13288"/>
    <lineage>
        <taxon>Eukaryota</taxon>
        <taxon>Viridiplantae</taxon>
        <taxon>Streptophyta</taxon>
        <taxon>Embryophyta</taxon>
        <taxon>Tracheophyta</taxon>
        <taxon>Spermatophyta</taxon>
        <taxon>Magnoliopsida</taxon>
        <taxon>eudicotyledons</taxon>
        <taxon>Gunneridae</taxon>
        <taxon>Pentapetalae</taxon>
        <taxon>rosids</taxon>
        <taxon>malvids</taxon>
        <taxon>Brassicales</taxon>
        <taxon>Brassicaceae</taxon>
        <taxon>Thlaspideae</taxon>
        <taxon>Thlaspi</taxon>
    </lineage>
</organism>
<feature type="transmembrane region" description="Helical" evidence="6">
    <location>
        <begin position="83"/>
        <end position="104"/>
    </location>
</feature>
<comment type="similarity">
    <text evidence="2 6">Belongs to the drug/metabolite transporter (DMT) superfamily. Plant drug/metabolite exporter (P-DME) (TC 2.A.7.4) family.</text>
</comment>
<feature type="transmembrane region" description="Helical" evidence="6">
    <location>
        <begin position="168"/>
        <end position="186"/>
    </location>
</feature>
<dbReference type="InterPro" id="IPR000620">
    <property type="entry name" value="EamA_dom"/>
</dbReference>
<feature type="transmembrane region" description="Helical" evidence="6">
    <location>
        <begin position="244"/>
        <end position="264"/>
    </location>
</feature>
<proteinExistence type="inferred from homology"/>
<evidence type="ECO:0000256" key="7">
    <source>
        <dbReference type="SAM" id="MobiDB-lite"/>
    </source>
</evidence>
<reference evidence="9 10" key="1">
    <citation type="submission" date="2022-03" db="EMBL/GenBank/DDBJ databases">
        <authorList>
            <person name="Nunn A."/>
            <person name="Chopra R."/>
            <person name="Nunn A."/>
            <person name="Contreras Garrido A."/>
        </authorList>
    </citation>
    <scope>NUCLEOTIDE SEQUENCE [LARGE SCALE GENOMIC DNA]</scope>
</reference>
<evidence type="ECO:0000313" key="9">
    <source>
        <dbReference type="EMBL" id="CAH2041893.1"/>
    </source>
</evidence>
<evidence type="ECO:0000256" key="4">
    <source>
        <dbReference type="ARBA" id="ARBA00022989"/>
    </source>
</evidence>
<dbReference type="SUPFAM" id="SSF103481">
    <property type="entry name" value="Multidrug resistance efflux transporter EmrE"/>
    <property type="match status" value="1"/>
</dbReference>
<feature type="region of interest" description="Disordered" evidence="7">
    <location>
        <begin position="1"/>
        <end position="25"/>
    </location>
</feature>
<dbReference type="GO" id="GO:0022857">
    <property type="term" value="F:transmembrane transporter activity"/>
    <property type="evidence" value="ECO:0007669"/>
    <property type="project" value="InterPro"/>
</dbReference>
<feature type="transmembrane region" description="Helical" evidence="6">
    <location>
        <begin position="110"/>
        <end position="129"/>
    </location>
</feature>
<evidence type="ECO:0000256" key="6">
    <source>
        <dbReference type="RuleBase" id="RU363077"/>
    </source>
</evidence>
<evidence type="ECO:0000256" key="1">
    <source>
        <dbReference type="ARBA" id="ARBA00004141"/>
    </source>
</evidence>
<sequence length="320" mass="34645">MSGGYISSHGKHGRRASLEKVTSGSEVTCRKAKNGAKMESSFGSLMMAMKSNKYYIGSLLIQATYAGMALLSKAAISRGMNPYIFVFYRQAFATLALLPFALILERKNSAYLSFKFLCTNFFVSVSGLVPGPISSSILTPALVIVIILITLSSNLYCVAINYTSATLAAASTNTIPAVTFIMALLFRMESISTKERHGLAKVLGSVVGLCGALVFIFVKGPPIFAGNQTDVSEESAKSRSTWDWIKGSLIMLTSITAWSLYLILQGPLVKQCPAKIRLTTLQCLMSCIQSAVWAVAMERKASSWKLGWDVNLLSVAYCKS</sequence>
<feature type="transmembrane region" description="Helical" evidence="6">
    <location>
        <begin position="198"/>
        <end position="218"/>
    </location>
</feature>